<reference evidence="1 2" key="1">
    <citation type="submission" date="2019-06" db="EMBL/GenBank/DDBJ databases">
        <title>Description of Kitasatospora acidophila sp. nov. isolated from pine grove soil, and reclassification of Streptomyces novaecaesareae to Kitasatospora novaeceasareae comb. nov.</title>
        <authorList>
            <person name="Kim M.J."/>
        </authorList>
    </citation>
    <scope>NUCLEOTIDE SEQUENCE [LARGE SCALE GENOMIC DNA]</scope>
    <source>
        <strain evidence="1 2">MMS16-CNU292</strain>
    </source>
</reference>
<dbReference type="RefSeq" id="WP_141632193.1">
    <property type="nucleotide sequence ID" value="NZ_VIGB01000003.1"/>
</dbReference>
<dbReference type="OrthoDB" id="3280727at2"/>
<evidence type="ECO:0000313" key="1">
    <source>
        <dbReference type="EMBL" id="TQF01463.1"/>
    </source>
</evidence>
<keyword evidence="2" id="KW-1185">Reference proteome</keyword>
<dbReference type="AlphaFoldDB" id="A0A540VXI0"/>
<name>A0A540VXI0_9ACTN</name>
<dbReference type="Proteomes" id="UP000319103">
    <property type="component" value="Unassembled WGS sequence"/>
</dbReference>
<protein>
    <submittedName>
        <fullName evidence="1">Uncharacterized protein</fullName>
    </submittedName>
</protein>
<comment type="caution">
    <text evidence="1">The sequence shown here is derived from an EMBL/GenBank/DDBJ whole genome shotgun (WGS) entry which is preliminary data.</text>
</comment>
<gene>
    <name evidence="1" type="ORF">E6W39_03390</name>
</gene>
<proteinExistence type="predicted"/>
<sequence length="355" mass="37731">MGEMFACAGCDCPLTVPLSQVALPVLAHQSYGRERWLPPLMAAGTYAVDPEPWGPPGRPWSELGEGEAVARGLFAPVAFPSAGAWGTFVMAPGDACNTVLTPESSRSACCGVDGGEGPNLRCASCGAPVGTRIDDCDRWQEVRLAREAVRRIPVDGHADRALDWAALLQETNGTPPIAPGGFWDSRWEATAGEALAHLVAASGGEAVAVPDGLIAEMFRRPLGRLLPGPPPAKTLALAGPGLPVRDPAPDLLLVPRHPQTGEVWQPPGAAAAVPLSADVWIHLAFHNDRLLIPATGRLPELVLRDEPLPLRPRQLFEPDSGVFLHTLARLPAVRAPWLRRIYDRVSGSGPYPGRL</sequence>
<organism evidence="1 2">
    <name type="scientific">Kitasatospora acidiphila</name>
    <dbReference type="NCBI Taxonomy" id="2567942"/>
    <lineage>
        <taxon>Bacteria</taxon>
        <taxon>Bacillati</taxon>
        <taxon>Actinomycetota</taxon>
        <taxon>Actinomycetes</taxon>
        <taxon>Kitasatosporales</taxon>
        <taxon>Streptomycetaceae</taxon>
        <taxon>Kitasatospora</taxon>
    </lineage>
</organism>
<dbReference type="EMBL" id="VIGB01000003">
    <property type="protein sequence ID" value="TQF01463.1"/>
    <property type="molecule type" value="Genomic_DNA"/>
</dbReference>
<evidence type="ECO:0000313" key="2">
    <source>
        <dbReference type="Proteomes" id="UP000319103"/>
    </source>
</evidence>
<accession>A0A540VXI0</accession>